<dbReference type="EMBL" id="JBGBPQ010000001">
    <property type="protein sequence ID" value="KAL1529038.1"/>
    <property type="molecule type" value="Genomic_DNA"/>
</dbReference>
<evidence type="ECO:0000256" key="12">
    <source>
        <dbReference type="SAM" id="MobiDB-lite"/>
    </source>
</evidence>
<evidence type="ECO:0000256" key="13">
    <source>
        <dbReference type="SAM" id="Phobius"/>
    </source>
</evidence>
<feature type="compositionally biased region" description="Low complexity" evidence="12">
    <location>
        <begin position="583"/>
        <end position="596"/>
    </location>
</feature>
<keyword evidence="9" id="KW-0406">Ion transport</keyword>
<dbReference type="InterPro" id="IPR005821">
    <property type="entry name" value="Ion_trans_dom"/>
</dbReference>
<name>A0AB34K3E4_PRYPA</name>
<evidence type="ECO:0000256" key="10">
    <source>
        <dbReference type="ARBA" id="ARBA00023136"/>
    </source>
</evidence>
<evidence type="ECO:0000256" key="4">
    <source>
        <dbReference type="ARBA" id="ARBA00022692"/>
    </source>
</evidence>
<feature type="transmembrane region" description="Helical" evidence="13">
    <location>
        <begin position="115"/>
        <end position="133"/>
    </location>
</feature>
<feature type="transmembrane region" description="Helical" evidence="13">
    <location>
        <begin position="271"/>
        <end position="294"/>
    </location>
</feature>
<gene>
    <name evidence="15" type="ORF">AB1Y20_000001</name>
</gene>
<evidence type="ECO:0000256" key="8">
    <source>
        <dbReference type="ARBA" id="ARBA00022989"/>
    </source>
</evidence>
<dbReference type="PANTHER" id="PTHR11537:SF254">
    <property type="entry name" value="POTASSIUM VOLTAGE-GATED CHANNEL PROTEIN SHAB"/>
    <property type="match status" value="1"/>
</dbReference>
<sequence length="661" mass="73045">MLRAVVMQAANKRRKFLFRRSPVEPHPAPPPPQSSKRTLSRLSTRLGARALSRTQSVNSFTMSTRLRRVLRRSEDPDILDILDDDSSHPRHTSRWVRVRAALQHQLSEPLSASNIFILLLIALATMVLILETMPELRPPHGPEQWVWEVIEAICVFCFTIELLVKFAVAPAALRVLIHPMNLVDIVAIAPFYVLIIVDANLEPSCRTGFLSVFDHSAKRGVACSDDGNSIQTLTILRAFRLIRVVRILKFGNFSTGVKVFTVAILKSTPQLIALLFFMIISMLVFSAILFYIETGCDDSDAAEALSRAQCASQKALFFSIPATFWWCMVTMTTVGYGDMVPITTGGRIVGCLTMLIGILVFSLPITVIGSNYADAYHKELMKRLIHELAVALKQRLRVKALISLDDVHQICKRWSSSWGAEHALLIERLEKMWPLYDDQLGGEQDGKLSRNEIVKLLLDLKRQQEEVTVSTVELENIVPDAQPLVCLSANGEITENPYCSMRSRRASGPRATDGSCPSLPRLKADGSKLSEGARSVCGSSLHTCTIDEEPSQEGEDGHTVPDRIHGMPNDGVECAELFQSQASQSTSSAYDSTSQAEPKGRADSIENSDLHAVESKLMELDANLKSQKSALKFLASSVEALATAHSVDLTLLRSKSRLANA</sequence>
<organism evidence="15 16">
    <name type="scientific">Prymnesium parvum</name>
    <name type="common">Toxic golden alga</name>
    <dbReference type="NCBI Taxonomy" id="97485"/>
    <lineage>
        <taxon>Eukaryota</taxon>
        <taxon>Haptista</taxon>
        <taxon>Haptophyta</taxon>
        <taxon>Prymnesiophyceae</taxon>
        <taxon>Prymnesiales</taxon>
        <taxon>Prymnesiaceae</taxon>
        <taxon>Prymnesium</taxon>
    </lineage>
</organism>
<feature type="transmembrane region" description="Helical" evidence="13">
    <location>
        <begin position="315"/>
        <end position="336"/>
    </location>
</feature>
<feature type="region of interest" description="Disordered" evidence="12">
    <location>
        <begin position="502"/>
        <end position="521"/>
    </location>
</feature>
<accession>A0AB34K3E4</accession>
<feature type="compositionally biased region" description="Basic and acidic residues" evidence="12">
    <location>
        <begin position="555"/>
        <end position="565"/>
    </location>
</feature>
<comment type="subcellular location">
    <subcellularLocation>
        <location evidence="1">Membrane</location>
        <topology evidence="1">Multi-pass membrane protein</topology>
    </subcellularLocation>
</comment>
<reference evidence="15 16" key="1">
    <citation type="journal article" date="2024" name="Science">
        <title>Giant polyketide synthase enzymes in the biosynthesis of giant marine polyether toxins.</title>
        <authorList>
            <person name="Fallon T.R."/>
            <person name="Shende V.V."/>
            <person name="Wierzbicki I.H."/>
            <person name="Pendleton A.L."/>
            <person name="Watervoot N.F."/>
            <person name="Auber R.P."/>
            <person name="Gonzalez D.J."/>
            <person name="Wisecaver J.H."/>
            <person name="Moore B.S."/>
        </authorList>
    </citation>
    <scope>NUCLEOTIDE SEQUENCE [LARGE SCALE GENOMIC DNA]</scope>
    <source>
        <strain evidence="15 16">12B1</strain>
    </source>
</reference>
<dbReference type="PANTHER" id="PTHR11537">
    <property type="entry name" value="VOLTAGE-GATED POTASSIUM CHANNEL"/>
    <property type="match status" value="1"/>
</dbReference>
<feature type="transmembrane region" description="Helical" evidence="13">
    <location>
        <begin position="348"/>
        <end position="373"/>
    </location>
</feature>
<dbReference type="Gene3D" id="1.20.120.350">
    <property type="entry name" value="Voltage-gated potassium channels. Chain C"/>
    <property type="match status" value="1"/>
</dbReference>
<feature type="region of interest" description="Disordered" evidence="12">
    <location>
        <begin position="583"/>
        <end position="606"/>
    </location>
</feature>
<dbReference type="Gene3D" id="1.10.287.70">
    <property type="match status" value="1"/>
</dbReference>
<evidence type="ECO:0000256" key="2">
    <source>
        <dbReference type="ARBA" id="ARBA00022448"/>
    </source>
</evidence>
<evidence type="ECO:0000256" key="1">
    <source>
        <dbReference type="ARBA" id="ARBA00004141"/>
    </source>
</evidence>
<keyword evidence="4 13" id="KW-0812">Transmembrane</keyword>
<dbReference type="PRINTS" id="PR01333">
    <property type="entry name" value="2POREKCHANEL"/>
</dbReference>
<feature type="transmembrane region" description="Helical" evidence="13">
    <location>
        <begin position="145"/>
        <end position="164"/>
    </location>
</feature>
<dbReference type="GO" id="GO:0005249">
    <property type="term" value="F:voltage-gated potassium channel activity"/>
    <property type="evidence" value="ECO:0007669"/>
    <property type="project" value="InterPro"/>
</dbReference>
<evidence type="ECO:0000313" key="15">
    <source>
        <dbReference type="EMBL" id="KAL1529038.1"/>
    </source>
</evidence>
<keyword evidence="3" id="KW-0633">Potassium transport</keyword>
<keyword evidence="5" id="KW-0631">Potassium channel</keyword>
<dbReference type="AlphaFoldDB" id="A0AB34K3E4"/>
<evidence type="ECO:0000256" key="7">
    <source>
        <dbReference type="ARBA" id="ARBA00022958"/>
    </source>
</evidence>
<dbReference type="Proteomes" id="UP001515480">
    <property type="component" value="Unassembled WGS sequence"/>
</dbReference>
<dbReference type="InterPro" id="IPR027359">
    <property type="entry name" value="Volt_channel_dom_sf"/>
</dbReference>
<evidence type="ECO:0000256" key="3">
    <source>
        <dbReference type="ARBA" id="ARBA00022538"/>
    </source>
</evidence>
<dbReference type="SUPFAM" id="SSF81324">
    <property type="entry name" value="Voltage-gated potassium channels"/>
    <property type="match status" value="1"/>
</dbReference>
<feature type="domain" description="Ion transport" evidence="14">
    <location>
        <begin position="114"/>
        <end position="378"/>
    </location>
</feature>
<keyword evidence="11" id="KW-0407">Ion channel</keyword>
<protein>
    <recommendedName>
        <fullName evidence="14">Ion transport domain-containing protein</fullName>
    </recommendedName>
</protein>
<dbReference type="InterPro" id="IPR028325">
    <property type="entry name" value="VG_K_chnl"/>
</dbReference>
<keyword evidence="7" id="KW-0630">Potassium</keyword>
<evidence type="ECO:0000259" key="14">
    <source>
        <dbReference type="Pfam" id="PF00520"/>
    </source>
</evidence>
<dbReference type="GO" id="GO:0001508">
    <property type="term" value="P:action potential"/>
    <property type="evidence" value="ECO:0007669"/>
    <property type="project" value="TreeGrafter"/>
</dbReference>
<feature type="transmembrane region" description="Helical" evidence="13">
    <location>
        <begin position="176"/>
        <end position="197"/>
    </location>
</feature>
<keyword evidence="6" id="KW-0851">Voltage-gated channel</keyword>
<keyword evidence="2" id="KW-0813">Transport</keyword>
<evidence type="ECO:0000256" key="6">
    <source>
        <dbReference type="ARBA" id="ARBA00022882"/>
    </source>
</evidence>
<evidence type="ECO:0000256" key="9">
    <source>
        <dbReference type="ARBA" id="ARBA00023065"/>
    </source>
</evidence>
<dbReference type="InterPro" id="IPR003280">
    <property type="entry name" value="2pore_dom_K_chnl"/>
</dbReference>
<dbReference type="FunFam" id="1.10.287.70:FF:000097">
    <property type="entry name" value="Potassium voltage-gated channel subfamily G member 3"/>
    <property type="match status" value="1"/>
</dbReference>
<dbReference type="GO" id="GO:0008076">
    <property type="term" value="C:voltage-gated potassium channel complex"/>
    <property type="evidence" value="ECO:0007669"/>
    <property type="project" value="InterPro"/>
</dbReference>
<evidence type="ECO:0000256" key="11">
    <source>
        <dbReference type="ARBA" id="ARBA00023303"/>
    </source>
</evidence>
<evidence type="ECO:0000256" key="5">
    <source>
        <dbReference type="ARBA" id="ARBA00022826"/>
    </source>
</evidence>
<dbReference type="Pfam" id="PF00520">
    <property type="entry name" value="Ion_trans"/>
    <property type="match status" value="1"/>
</dbReference>
<keyword evidence="16" id="KW-1185">Reference proteome</keyword>
<feature type="region of interest" description="Disordered" evidence="12">
    <location>
        <begin position="544"/>
        <end position="570"/>
    </location>
</feature>
<keyword evidence="8 13" id="KW-1133">Transmembrane helix</keyword>
<proteinExistence type="predicted"/>
<comment type="caution">
    <text evidence="15">The sequence shown here is derived from an EMBL/GenBank/DDBJ whole genome shotgun (WGS) entry which is preliminary data.</text>
</comment>
<dbReference type="PRINTS" id="PR00169">
    <property type="entry name" value="KCHANNEL"/>
</dbReference>
<keyword evidence="10 13" id="KW-0472">Membrane</keyword>
<evidence type="ECO:0000313" key="16">
    <source>
        <dbReference type="Proteomes" id="UP001515480"/>
    </source>
</evidence>